<feature type="region of interest" description="Disordered" evidence="6">
    <location>
        <begin position="386"/>
        <end position="423"/>
    </location>
</feature>
<dbReference type="Pfam" id="PF17820">
    <property type="entry name" value="PDZ_6"/>
    <property type="match status" value="1"/>
</dbReference>
<keyword evidence="9" id="KW-1185">Reference proteome</keyword>
<dbReference type="CDD" id="cd06782">
    <property type="entry name" value="cpPDZ_CPP-like"/>
    <property type="match status" value="1"/>
</dbReference>
<dbReference type="MEROPS" id="S41.004"/>
<dbReference type="Gene3D" id="3.90.226.10">
    <property type="entry name" value="2-enoyl-CoA Hydratase, Chain A, domain 1"/>
    <property type="match status" value="1"/>
</dbReference>
<evidence type="ECO:0000313" key="9">
    <source>
        <dbReference type="Proteomes" id="UP000002430"/>
    </source>
</evidence>
<accession>Q1MPA0</accession>
<evidence type="ECO:0000313" key="8">
    <source>
        <dbReference type="EMBL" id="CAJ55177.1"/>
    </source>
</evidence>
<dbReference type="GO" id="GO:0004175">
    <property type="term" value="F:endopeptidase activity"/>
    <property type="evidence" value="ECO:0007669"/>
    <property type="project" value="TreeGrafter"/>
</dbReference>
<feature type="compositionally biased region" description="Basic and acidic residues" evidence="6">
    <location>
        <begin position="386"/>
        <end position="398"/>
    </location>
</feature>
<dbReference type="CDD" id="cd07560">
    <property type="entry name" value="Peptidase_S41_CPP"/>
    <property type="match status" value="1"/>
</dbReference>
<dbReference type="InterPro" id="IPR001478">
    <property type="entry name" value="PDZ"/>
</dbReference>
<name>Q1MPA0_LAWIP</name>
<dbReference type="PROSITE" id="PS50106">
    <property type="entry name" value="PDZ"/>
    <property type="match status" value="1"/>
</dbReference>
<dbReference type="STRING" id="363253.LI1123"/>
<dbReference type="InterPro" id="IPR004447">
    <property type="entry name" value="Peptidase_S41A"/>
</dbReference>
<dbReference type="FunFam" id="3.90.226.10:FF:000029">
    <property type="entry name" value="Peptidase, S41 family"/>
    <property type="match status" value="1"/>
</dbReference>
<dbReference type="EMBL" id="AM180252">
    <property type="protein sequence ID" value="CAJ55177.1"/>
    <property type="molecule type" value="Genomic_DNA"/>
</dbReference>
<dbReference type="InterPro" id="IPR055210">
    <property type="entry name" value="CtpA/B_N"/>
</dbReference>
<dbReference type="PROSITE" id="PS51257">
    <property type="entry name" value="PROKAR_LIPOPROTEIN"/>
    <property type="match status" value="1"/>
</dbReference>
<dbReference type="eggNOG" id="COG0793">
    <property type="taxonomic scope" value="Bacteria"/>
</dbReference>
<dbReference type="InterPro" id="IPR036034">
    <property type="entry name" value="PDZ_sf"/>
</dbReference>
<dbReference type="FunFam" id="2.30.42.10:FF:000063">
    <property type="entry name" value="Peptidase, S41 family"/>
    <property type="match status" value="1"/>
</dbReference>
<dbReference type="InterPro" id="IPR029045">
    <property type="entry name" value="ClpP/crotonase-like_dom_sf"/>
</dbReference>
<dbReference type="GO" id="GO:0006508">
    <property type="term" value="P:proteolysis"/>
    <property type="evidence" value="ECO:0007669"/>
    <property type="project" value="UniProtKB-KW"/>
</dbReference>
<dbReference type="NCBIfam" id="TIGR00225">
    <property type="entry name" value="prc"/>
    <property type="match status" value="1"/>
</dbReference>
<reference evidence="8 9" key="1">
    <citation type="submission" date="2005-11" db="EMBL/GenBank/DDBJ databases">
        <title>The complete genome sequence of Lawsonia intracellularis: the causative agent of proliferative enteropathy.</title>
        <authorList>
            <person name="Kaur K."/>
            <person name="Zhang Q."/>
            <person name="Beckler D."/>
            <person name="Munir S."/>
            <person name="Li L."/>
            <person name="Kinsley K."/>
            <person name="Herron L."/>
            <person name="Peterson A."/>
            <person name="May B."/>
            <person name="Singh S."/>
            <person name="Gebhart C."/>
            <person name="Kapur V."/>
        </authorList>
    </citation>
    <scope>NUCLEOTIDE SEQUENCE [LARGE SCALE GENOMIC DNA]</scope>
    <source>
        <strain evidence="8 9">PHE/MN1-00</strain>
    </source>
</reference>
<dbReference type="GO" id="GO:0007165">
    <property type="term" value="P:signal transduction"/>
    <property type="evidence" value="ECO:0007669"/>
    <property type="project" value="TreeGrafter"/>
</dbReference>
<dbReference type="SUPFAM" id="SSF52096">
    <property type="entry name" value="ClpP/crotonase"/>
    <property type="match status" value="1"/>
</dbReference>
<evidence type="ECO:0000259" key="7">
    <source>
        <dbReference type="PROSITE" id="PS50106"/>
    </source>
</evidence>
<evidence type="ECO:0000256" key="6">
    <source>
        <dbReference type="SAM" id="MobiDB-lite"/>
    </source>
</evidence>
<dbReference type="GO" id="GO:0008236">
    <property type="term" value="F:serine-type peptidase activity"/>
    <property type="evidence" value="ECO:0007669"/>
    <property type="project" value="UniProtKB-KW"/>
</dbReference>
<evidence type="ECO:0000256" key="3">
    <source>
        <dbReference type="ARBA" id="ARBA00022801"/>
    </source>
</evidence>
<evidence type="ECO:0000256" key="2">
    <source>
        <dbReference type="ARBA" id="ARBA00022670"/>
    </source>
</evidence>
<keyword evidence="3 5" id="KW-0378">Hydrolase</keyword>
<dbReference type="SMART" id="SM00245">
    <property type="entry name" value="TSPc"/>
    <property type="match status" value="1"/>
</dbReference>
<dbReference type="Pfam" id="PF03572">
    <property type="entry name" value="Peptidase_S41"/>
    <property type="match status" value="1"/>
</dbReference>
<dbReference type="HOGENOM" id="CLU_017295_1_1_7"/>
<keyword evidence="4 5" id="KW-0720">Serine protease</keyword>
<dbReference type="RefSeq" id="WP_011527206.1">
    <property type="nucleotide sequence ID" value="NC_008011.1"/>
</dbReference>
<dbReference type="Proteomes" id="UP000002430">
    <property type="component" value="Chromosome"/>
</dbReference>
<feature type="compositionally biased region" description="Basic and acidic residues" evidence="6">
    <location>
        <begin position="405"/>
        <end position="423"/>
    </location>
</feature>
<evidence type="ECO:0000256" key="1">
    <source>
        <dbReference type="ARBA" id="ARBA00009179"/>
    </source>
</evidence>
<proteinExistence type="inferred from homology"/>
<dbReference type="KEGG" id="lip:LI1123"/>
<protein>
    <submittedName>
        <fullName evidence="8">Periplasmic protease</fullName>
    </submittedName>
</protein>
<dbReference type="OrthoDB" id="9812068at2"/>
<dbReference type="Pfam" id="PF22694">
    <property type="entry name" value="CtpB_N-like"/>
    <property type="match status" value="1"/>
</dbReference>
<sequence length="442" mass="48840">MRVWLRVAALILTGSILFIGGSCVIAAVSDSDKFDALKRFSQVLDIVERYYVKEVPRKELVDGALKGMLQSLDPHSTLLTEEEFKEMQEATSGEFCGIGIEITQENNHLTVVAPIDDTPADKAGIKAGDYILAVNGRPTSEMSLQEAASLIRGPKKTEVELTILHKDAKEPTTIKIKRETIPLISIKSRELEPGYYWVRISRFSERTTSELNEVLKAASKKGPIQGIVLDLRSNPGGLLEQAISVTDVFLKEGTIVSIRGRMEESSKEFKATNNTSDITAPIVVLVNAGSASASEIVAGALGDHKRALIVGERTFGKGSVQNIVPLADETGLKLTVALYYTPSGRSIQAEGIQPDIELPFDPNPVATQTQNPLHMMREQDLRKHLEKNTSNTKEEKNTKNNQKSEQNKKEPLPEVKEFLNKDNQLRMGLQLVKTLPKFRQIQ</sequence>
<dbReference type="Gene3D" id="3.30.750.44">
    <property type="match status" value="1"/>
</dbReference>
<organism evidence="8 9">
    <name type="scientific">Lawsonia intracellularis (strain PHE/MN1-00)</name>
    <dbReference type="NCBI Taxonomy" id="363253"/>
    <lineage>
        <taxon>Bacteria</taxon>
        <taxon>Pseudomonadati</taxon>
        <taxon>Thermodesulfobacteriota</taxon>
        <taxon>Desulfovibrionia</taxon>
        <taxon>Desulfovibrionales</taxon>
        <taxon>Desulfovibrionaceae</taxon>
        <taxon>Lawsonia</taxon>
    </lineage>
</organism>
<evidence type="ECO:0000256" key="5">
    <source>
        <dbReference type="RuleBase" id="RU004404"/>
    </source>
</evidence>
<dbReference type="PANTHER" id="PTHR32060">
    <property type="entry name" value="TAIL-SPECIFIC PROTEASE"/>
    <property type="match status" value="1"/>
</dbReference>
<dbReference type="Gene3D" id="2.30.42.10">
    <property type="match status" value="1"/>
</dbReference>
<dbReference type="InterPro" id="IPR005151">
    <property type="entry name" value="Tail-specific_protease"/>
</dbReference>
<dbReference type="AlphaFoldDB" id="Q1MPA0"/>
<feature type="domain" description="PDZ" evidence="7">
    <location>
        <begin position="84"/>
        <end position="152"/>
    </location>
</feature>
<gene>
    <name evidence="8" type="primary">prc</name>
    <name evidence="8" type="ordered locus">LI1123</name>
</gene>
<dbReference type="GO" id="GO:0030288">
    <property type="term" value="C:outer membrane-bounded periplasmic space"/>
    <property type="evidence" value="ECO:0007669"/>
    <property type="project" value="TreeGrafter"/>
</dbReference>
<comment type="similarity">
    <text evidence="1 5">Belongs to the peptidase S41A family.</text>
</comment>
<dbReference type="SUPFAM" id="SSF50156">
    <property type="entry name" value="PDZ domain-like"/>
    <property type="match status" value="1"/>
</dbReference>
<dbReference type="SMART" id="SM00228">
    <property type="entry name" value="PDZ"/>
    <property type="match status" value="1"/>
</dbReference>
<dbReference type="InterPro" id="IPR041489">
    <property type="entry name" value="PDZ_6"/>
</dbReference>
<keyword evidence="2 5" id="KW-0645">Protease</keyword>
<evidence type="ECO:0000256" key="4">
    <source>
        <dbReference type="ARBA" id="ARBA00022825"/>
    </source>
</evidence>
<dbReference type="PANTHER" id="PTHR32060:SF30">
    <property type="entry name" value="CARBOXY-TERMINAL PROCESSING PROTEASE CTPA"/>
    <property type="match status" value="1"/>
</dbReference>